<dbReference type="SUPFAM" id="SSF51735">
    <property type="entry name" value="NAD(P)-binding Rossmann-fold domains"/>
    <property type="match status" value="1"/>
</dbReference>
<dbReference type="AlphaFoldDB" id="A0A3M2YMK4"/>
<evidence type="ECO:0000313" key="2">
    <source>
        <dbReference type="Proteomes" id="UP000282378"/>
    </source>
</evidence>
<reference evidence="1 2" key="1">
    <citation type="submission" date="2018-08" db="EMBL/GenBank/DDBJ databases">
        <title>Recombination of ecologically and evolutionarily significant loci maintains genetic cohesion in the Pseudomonas syringae species complex.</title>
        <authorList>
            <person name="Dillon M."/>
            <person name="Thakur S."/>
            <person name="Almeida R.N.D."/>
            <person name="Weir B.S."/>
            <person name="Guttman D.S."/>
        </authorList>
    </citation>
    <scope>NUCLEOTIDE SEQUENCE [LARGE SCALE GENOMIC DNA]</scope>
    <source>
        <strain evidence="1 2">88_10</strain>
    </source>
</reference>
<accession>A0A3M2YMK4</accession>
<dbReference type="Proteomes" id="UP000282378">
    <property type="component" value="Unassembled WGS sequence"/>
</dbReference>
<protein>
    <recommendedName>
        <fullName evidence="3">Short chain dehydrogenase</fullName>
    </recommendedName>
</protein>
<gene>
    <name evidence="1" type="ORF">APX70_200450</name>
</gene>
<proteinExistence type="predicted"/>
<dbReference type="Gene3D" id="3.40.50.720">
    <property type="entry name" value="NAD(P)-binding Rossmann-like Domain"/>
    <property type="match status" value="1"/>
</dbReference>
<evidence type="ECO:0008006" key="3">
    <source>
        <dbReference type="Google" id="ProtNLM"/>
    </source>
</evidence>
<dbReference type="InterPro" id="IPR036291">
    <property type="entry name" value="NAD(P)-bd_dom_sf"/>
</dbReference>
<organism evidence="1 2">
    <name type="scientific">Pseudomonas syringae pv. maculicola</name>
    <dbReference type="NCBI Taxonomy" id="59511"/>
    <lineage>
        <taxon>Bacteria</taxon>
        <taxon>Pseudomonadati</taxon>
        <taxon>Pseudomonadota</taxon>
        <taxon>Gammaproteobacteria</taxon>
        <taxon>Pseudomonadales</taxon>
        <taxon>Pseudomonadaceae</taxon>
        <taxon>Pseudomonas</taxon>
    </lineage>
</organism>
<dbReference type="InterPro" id="IPR002347">
    <property type="entry name" value="SDR_fam"/>
</dbReference>
<dbReference type="Pfam" id="PF13561">
    <property type="entry name" value="adh_short_C2"/>
    <property type="match status" value="1"/>
</dbReference>
<name>A0A3M2YMK4_PSEYM</name>
<dbReference type="EMBL" id="RBNL01002231">
    <property type="protein sequence ID" value="RML77140.1"/>
    <property type="molecule type" value="Genomic_DNA"/>
</dbReference>
<comment type="caution">
    <text evidence="1">The sequence shown here is derived from an EMBL/GenBank/DDBJ whole genome shotgun (WGS) entry which is preliminary data.</text>
</comment>
<sequence>MKIFEQTTPMGRMASVDEMVGPAVFLVSQASSFCTGVDLLVDGGFVCW</sequence>
<evidence type="ECO:0000313" key="1">
    <source>
        <dbReference type="EMBL" id="RML77140.1"/>
    </source>
</evidence>